<dbReference type="AlphaFoldDB" id="A0A108UBC9"/>
<sequence>MIDHDATQSVRRAVLFAPPMIFAFLGLIESMQEWIGYLKAAKDRGQD</sequence>
<gene>
    <name evidence="2" type="ORF">AZ78_3558</name>
</gene>
<dbReference type="Proteomes" id="UP000023435">
    <property type="component" value="Unassembled WGS sequence"/>
</dbReference>
<keyword evidence="3" id="KW-1185">Reference proteome</keyword>
<keyword evidence="1" id="KW-0472">Membrane</keyword>
<organism evidence="2 3">
    <name type="scientific">Lysobacter capsici AZ78</name>
    <dbReference type="NCBI Taxonomy" id="1444315"/>
    <lineage>
        <taxon>Bacteria</taxon>
        <taxon>Pseudomonadati</taxon>
        <taxon>Pseudomonadota</taxon>
        <taxon>Gammaproteobacteria</taxon>
        <taxon>Lysobacterales</taxon>
        <taxon>Lysobacteraceae</taxon>
        <taxon>Lysobacter</taxon>
    </lineage>
</organism>
<accession>A0A108UBC9</accession>
<evidence type="ECO:0000256" key="1">
    <source>
        <dbReference type="SAM" id="Phobius"/>
    </source>
</evidence>
<dbReference type="EMBL" id="JAJA02000001">
    <property type="protein sequence ID" value="KWS06004.1"/>
    <property type="molecule type" value="Genomic_DNA"/>
</dbReference>
<reference evidence="2 3" key="1">
    <citation type="journal article" date="2014" name="Genome Announc.">
        <title>Draft Genome Sequence of Lysobacter capsici AZ78, a Bacterium Antagonistic to Plant-Pathogenic Oomycetes.</title>
        <authorList>
            <person name="Puopolo G."/>
            <person name="Sonego P."/>
            <person name="Engelen K."/>
            <person name="Pertot I."/>
        </authorList>
    </citation>
    <scope>NUCLEOTIDE SEQUENCE [LARGE SCALE GENOMIC DNA]</scope>
    <source>
        <strain evidence="2 3">AZ78</strain>
    </source>
</reference>
<name>A0A108UBC9_9GAMM</name>
<proteinExistence type="predicted"/>
<evidence type="ECO:0000313" key="3">
    <source>
        <dbReference type="Proteomes" id="UP000023435"/>
    </source>
</evidence>
<evidence type="ECO:0000313" key="2">
    <source>
        <dbReference type="EMBL" id="KWS06004.1"/>
    </source>
</evidence>
<keyword evidence="1" id="KW-0812">Transmembrane</keyword>
<feature type="transmembrane region" description="Helical" evidence="1">
    <location>
        <begin position="12"/>
        <end position="28"/>
    </location>
</feature>
<protein>
    <submittedName>
        <fullName evidence="2">Uncharacterized protein</fullName>
    </submittedName>
</protein>
<keyword evidence="1" id="KW-1133">Transmembrane helix</keyword>
<comment type="caution">
    <text evidence="2">The sequence shown here is derived from an EMBL/GenBank/DDBJ whole genome shotgun (WGS) entry which is preliminary data.</text>
</comment>